<dbReference type="PROSITE" id="PS51257">
    <property type="entry name" value="PROKAR_LIPOPROTEIN"/>
    <property type="match status" value="1"/>
</dbReference>
<gene>
    <name evidence="2" type="ORF">E2C01_067823</name>
</gene>
<organism evidence="2 3">
    <name type="scientific">Portunus trituberculatus</name>
    <name type="common">Swimming crab</name>
    <name type="synonym">Neptunus trituberculatus</name>
    <dbReference type="NCBI Taxonomy" id="210409"/>
    <lineage>
        <taxon>Eukaryota</taxon>
        <taxon>Metazoa</taxon>
        <taxon>Ecdysozoa</taxon>
        <taxon>Arthropoda</taxon>
        <taxon>Crustacea</taxon>
        <taxon>Multicrustacea</taxon>
        <taxon>Malacostraca</taxon>
        <taxon>Eumalacostraca</taxon>
        <taxon>Eucarida</taxon>
        <taxon>Decapoda</taxon>
        <taxon>Pleocyemata</taxon>
        <taxon>Brachyura</taxon>
        <taxon>Eubrachyura</taxon>
        <taxon>Portunoidea</taxon>
        <taxon>Portunidae</taxon>
        <taxon>Portuninae</taxon>
        <taxon>Portunus</taxon>
    </lineage>
</organism>
<reference evidence="2 3" key="1">
    <citation type="submission" date="2019-05" db="EMBL/GenBank/DDBJ databases">
        <title>Another draft genome of Portunus trituberculatus and its Hox gene families provides insights of decapod evolution.</title>
        <authorList>
            <person name="Jeong J.-H."/>
            <person name="Song I."/>
            <person name="Kim S."/>
            <person name="Choi T."/>
            <person name="Kim D."/>
            <person name="Ryu S."/>
            <person name="Kim W."/>
        </authorList>
    </citation>
    <scope>NUCLEOTIDE SEQUENCE [LARGE SCALE GENOMIC DNA]</scope>
    <source>
        <tissue evidence="2">Muscle</tissue>
    </source>
</reference>
<dbReference type="AlphaFoldDB" id="A0A5B7HKU8"/>
<keyword evidence="1" id="KW-0472">Membrane</keyword>
<dbReference type="EMBL" id="VSRR010036912">
    <property type="protein sequence ID" value="MPC73491.1"/>
    <property type="molecule type" value="Genomic_DNA"/>
</dbReference>
<keyword evidence="1" id="KW-1133">Transmembrane helix</keyword>
<keyword evidence="3" id="KW-1185">Reference proteome</keyword>
<feature type="transmembrane region" description="Helical" evidence="1">
    <location>
        <begin position="12"/>
        <end position="31"/>
    </location>
</feature>
<name>A0A5B7HKU8_PORTR</name>
<keyword evidence="1" id="KW-0812">Transmembrane</keyword>
<sequence>MRLPSTLLGSGILAPGSISCWWVLLLLLPLVRHSDEIRLDLTQDHQAWGRCGPSTTTTTITTTTTYSRHKRSQ</sequence>
<accession>A0A5B7HKU8</accession>
<comment type="caution">
    <text evidence="2">The sequence shown here is derived from an EMBL/GenBank/DDBJ whole genome shotgun (WGS) entry which is preliminary data.</text>
</comment>
<protein>
    <submittedName>
        <fullName evidence="2">Uncharacterized protein</fullName>
    </submittedName>
</protein>
<evidence type="ECO:0000313" key="3">
    <source>
        <dbReference type="Proteomes" id="UP000324222"/>
    </source>
</evidence>
<evidence type="ECO:0000256" key="1">
    <source>
        <dbReference type="SAM" id="Phobius"/>
    </source>
</evidence>
<proteinExistence type="predicted"/>
<dbReference type="Proteomes" id="UP000324222">
    <property type="component" value="Unassembled WGS sequence"/>
</dbReference>
<evidence type="ECO:0000313" key="2">
    <source>
        <dbReference type="EMBL" id="MPC73491.1"/>
    </source>
</evidence>